<comment type="caution">
    <text evidence="2">The sequence shown here is derived from an EMBL/GenBank/DDBJ whole genome shotgun (WGS) entry which is preliminary data.</text>
</comment>
<dbReference type="Proteomes" id="UP000585614">
    <property type="component" value="Unassembled WGS sequence"/>
</dbReference>
<protein>
    <submittedName>
        <fullName evidence="2">Uncharacterized protein</fullName>
    </submittedName>
</protein>
<dbReference type="EMBL" id="JACAGC010000025">
    <property type="protein sequence ID" value="KAF6278076.1"/>
    <property type="molecule type" value="Genomic_DNA"/>
</dbReference>
<evidence type="ECO:0000313" key="3">
    <source>
        <dbReference type="Proteomes" id="UP000585614"/>
    </source>
</evidence>
<proteinExistence type="predicted"/>
<feature type="region of interest" description="Disordered" evidence="1">
    <location>
        <begin position="114"/>
        <end position="142"/>
    </location>
</feature>
<name>A0A7J7RPJ1_RHIFE</name>
<sequence>MLDGADCVLGRPRQRLGSAECRSSPSHPRPGVRSLGKDVWEERWREPVILRQGLQTSAKGVSENFNSSIPNKRLGSGPLGDGGQSLAPQRVFSRALSAPCAPSHWFNRARSARFEFTGDSRGPAGRRADRQTPRCRAVSGCA</sequence>
<reference evidence="2 3" key="1">
    <citation type="journal article" date="2020" name="Nature">
        <title>Six reference-quality genomes reveal evolution of bat adaptations.</title>
        <authorList>
            <person name="Jebb D."/>
            <person name="Huang Z."/>
            <person name="Pippel M."/>
            <person name="Hughes G.M."/>
            <person name="Lavrichenko K."/>
            <person name="Devanna P."/>
            <person name="Winkler S."/>
            <person name="Jermiin L.S."/>
            <person name="Skirmuntt E.C."/>
            <person name="Katzourakis A."/>
            <person name="Burkitt-Gray L."/>
            <person name="Ray D.A."/>
            <person name="Sullivan K.A.M."/>
            <person name="Roscito J.G."/>
            <person name="Kirilenko B.M."/>
            <person name="Davalos L.M."/>
            <person name="Corthals A.P."/>
            <person name="Power M.L."/>
            <person name="Jones G."/>
            <person name="Ransome R.D."/>
            <person name="Dechmann D.K.N."/>
            <person name="Locatelli A.G."/>
            <person name="Puechmaille S.J."/>
            <person name="Fedrigo O."/>
            <person name="Jarvis E.D."/>
            <person name="Hiller M."/>
            <person name="Vernes S.C."/>
            <person name="Myers E.W."/>
            <person name="Teeling E.C."/>
        </authorList>
    </citation>
    <scope>NUCLEOTIDE SEQUENCE [LARGE SCALE GENOMIC DNA]</scope>
    <source>
        <strain evidence="2">MRhiFer1</strain>
        <tissue evidence="2">Lung</tissue>
    </source>
</reference>
<accession>A0A7J7RPJ1</accession>
<dbReference type="AlphaFoldDB" id="A0A7J7RPJ1"/>
<evidence type="ECO:0000256" key="1">
    <source>
        <dbReference type="SAM" id="MobiDB-lite"/>
    </source>
</evidence>
<evidence type="ECO:0000313" key="2">
    <source>
        <dbReference type="EMBL" id="KAF6278076.1"/>
    </source>
</evidence>
<organism evidence="2 3">
    <name type="scientific">Rhinolophus ferrumequinum</name>
    <name type="common">Greater horseshoe bat</name>
    <dbReference type="NCBI Taxonomy" id="59479"/>
    <lineage>
        <taxon>Eukaryota</taxon>
        <taxon>Metazoa</taxon>
        <taxon>Chordata</taxon>
        <taxon>Craniata</taxon>
        <taxon>Vertebrata</taxon>
        <taxon>Euteleostomi</taxon>
        <taxon>Mammalia</taxon>
        <taxon>Eutheria</taxon>
        <taxon>Laurasiatheria</taxon>
        <taxon>Chiroptera</taxon>
        <taxon>Yinpterochiroptera</taxon>
        <taxon>Rhinolophoidea</taxon>
        <taxon>Rhinolophidae</taxon>
        <taxon>Rhinolophinae</taxon>
        <taxon>Rhinolophus</taxon>
    </lineage>
</organism>
<feature type="region of interest" description="Disordered" evidence="1">
    <location>
        <begin position="14"/>
        <end position="35"/>
    </location>
</feature>
<gene>
    <name evidence="2" type="ORF">mRhiFer1_009363</name>
</gene>
<feature type="compositionally biased region" description="Polar residues" evidence="1">
    <location>
        <begin position="53"/>
        <end position="70"/>
    </location>
</feature>
<feature type="region of interest" description="Disordered" evidence="1">
    <location>
        <begin position="53"/>
        <end position="86"/>
    </location>
</feature>